<dbReference type="EMBL" id="JBHRTG010000009">
    <property type="protein sequence ID" value="MFC3163720.1"/>
    <property type="molecule type" value="Genomic_DNA"/>
</dbReference>
<evidence type="ECO:0000313" key="2">
    <source>
        <dbReference type="Proteomes" id="UP001595647"/>
    </source>
</evidence>
<keyword evidence="2" id="KW-1185">Reference proteome</keyword>
<protein>
    <submittedName>
        <fullName evidence="1">Uncharacterized protein</fullName>
    </submittedName>
</protein>
<reference evidence="2" key="1">
    <citation type="journal article" date="2019" name="Int. J. Syst. Evol. Microbiol.">
        <title>The Global Catalogue of Microorganisms (GCM) 10K type strain sequencing project: providing services to taxonomists for standard genome sequencing and annotation.</title>
        <authorList>
            <consortium name="The Broad Institute Genomics Platform"/>
            <consortium name="The Broad Institute Genome Sequencing Center for Infectious Disease"/>
            <person name="Wu L."/>
            <person name="Ma J."/>
        </authorList>
    </citation>
    <scope>NUCLEOTIDE SEQUENCE [LARGE SCALE GENOMIC DNA]</scope>
    <source>
        <strain evidence="2">KCTC 52231</strain>
    </source>
</reference>
<comment type="caution">
    <text evidence="1">The sequence shown here is derived from an EMBL/GenBank/DDBJ whole genome shotgun (WGS) entry which is preliminary data.</text>
</comment>
<dbReference type="Proteomes" id="UP001595647">
    <property type="component" value="Unassembled WGS sequence"/>
</dbReference>
<name>A0ABV7HZD6_9HYPH</name>
<organism evidence="1 2">
    <name type="scientific">Ciceribacter thiooxidans</name>
    <dbReference type="NCBI Taxonomy" id="1969821"/>
    <lineage>
        <taxon>Bacteria</taxon>
        <taxon>Pseudomonadati</taxon>
        <taxon>Pseudomonadota</taxon>
        <taxon>Alphaproteobacteria</taxon>
        <taxon>Hyphomicrobiales</taxon>
        <taxon>Rhizobiaceae</taxon>
        <taxon>Ciceribacter</taxon>
    </lineage>
</organism>
<gene>
    <name evidence="1" type="ORF">ACFOHV_10570</name>
</gene>
<evidence type="ECO:0000313" key="1">
    <source>
        <dbReference type="EMBL" id="MFC3163720.1"/>
    </source>
</evidence>
<dbReference type="RefSeq" id="WP_182304875.1">
    <property type="nucleotide sequence ID" value="NZ_CP059896.1"/>
</dbReference>
<accession>A0ABV7HZD6</accession>
<proteinExistence type="predicted"/>
<sequence>MRDGPGDERIVLLLNLGGPFEGFLREGLARRGLASLSLDTDAIVLGDIHVPIGDPAAGEGWIRPRGATQPLFLSKVVGTLAGMEPGISRDLFSACERAAVLHMLRMACGTPLNRGSSGSASAYMVSLPEQWARCARAGLACPEWRVHVGGALPDGWLRLSGIYDRSLRRIDDVPDTEDEVRLAVQVPRGAAACCAFAGDVLELFRPEGDRLVHMHLPDRPREDVAALVAAVRHVFGIDYGELVFSYLGRPVFWSVVPQLSPDILEGPAGENLVDALADMVSR</sequence>